<dbReference type="PANTHER" id="PTHR13018">
    <property type="entry name" value="PROBABLE MEMBRANE PROTEIN DUF221-RELATED"/>
    <property type="match status" value="1"/>
</dbReference>
<reference evidence="12" key="1">
    <citation type="journal article" date="2020" name="Fungal Divers.">
        <title>Resolving the Mortierellaceae phylogeny through synthesis of multi-gene phylogenetics and phylogenomics.</title>
        <authorList>
            <person name="Vandepol N."/>
            <person name="Liber J."/>
            <person name="Desiro A."/>
            <person name="Na H."/>
            <person name="Kennedy M."/>
            <person name="Barry K."/>
            <person name="Grigoriev I.V."/>
            <person name="Miller A.N."/>
            <person name="O'Donnell K."/>
            <person name="Stajich J.E."/>
            <person name="Bonito G."/>
        </authorList>
    </citation>
    <scope>NUCLEOTIDE SEQUENCE</scope>
    <source>
        <strain evidence="12">REB-010B</strain>
    </source>
</reference>
<feature type="domain" description="CSC1/OSCA1-like N-terminal transmembrane" evidence="10">
    <location>
        <begin position="31"/>
        <end position="187"/>
    </location>
</feature>
<feature type="transmembrane region" description="Helical" evidence="8">
    <location>
        <begin position="574"/>
        <end position="592"/>
    </location>
</feature>
<feature type="compositionally biased region" description="Pro residues" evidence="7">
    <location>
        <begin position="1106"/>
        <end position="1116"/>
    </location>
</feature>
<feature type="transmembrane region" description="Helical" evidence="8">
    <location>
        <begin position="478"/>
        <end position="498"/>
    </location>
</feature>
<evidence type="ECO:0000256" key="3">
    <source>
        <dbReference type="ARBA" id="ARBA00022448"/>
    </source>
</evidence>
<keyword evidence="4 8" id="KW-0812">Transmembrane</keyword>
<evidence type="ECO:0000313" key="12">
    <source>
        <dbReference type="EMBL" id="KAG0313577.1"/>
    </source>
</evidence>
<evidence type="ECO:0000256" key="6">
    <source>
        <dbReference type="ARBA" id="ARBA00023136"/>
    </source>
</evidence>
<comment type="caution">
    <text evidence="12">The sequence shown here is derived from an EMBL/GenBank/DDBJ whole genome shotgun (WGS) entry which is preliminary data.</text>
</comment>
<dbReference type="InterPro" id="IPR027815">
    <property type="entry name" value="CSC1/OSCA1-like_cyt"/>
</dbReference>
<feature type="transmembrane region" description="Helical" evidence="8">
    <location>
        <begin position="612"/>
        <end position="631"/>
    </location>
</feature>
<feature type="domain" description="CSC1/OSCA1-like cytosolic" evidence="11">
    <location>
        <begin position="209"/>
        <end position="412"/>
    </location>
</feature>
<keyword evidence="6 8" id="KW-0472">Membrane</keyword>
<dbReference type="GO" id="GO:0005886">
    <property type="term" value="C:plasma membrane"/>
    <property type="evidence" value="ECO:0007669"/>
    <property type="project" value="TreeGrafter"/>
</dbReference>
<evidence type="ECO:0000256" key="8">
    <source>
        <dbReference type="SAM" id="Phobius"/>
    </source>
</evidence>
<feature type="compositionally biased region" description="Acidic residues" evidence="7">
    <location>
        <begin position="941"/>
        <end position="954"/>
    </location>
</feature>
<dbReference type="GO" id="GO:0005227">
    <property type="term" value="F:calcium-activated cation channel activity"/>
    <property type="evidence" value="ECO:0007669"/>
    <property type="project" value="InterPro"/>
</dbReference>
<feature type="compositionally biased region" description="Low complexity" evidence="7">
    <location>
        <begin position="297"/>
        <end position="306"/>
    </location>
</feature>
<sequence length="1122" mass="125676">MAIRPTYFGATPASSSLVPAGYPVSSNTSGLKTQLAISTALGLGSFLTFCFLRTRWTILFAPRSKLRRHTPPILSSRFLGWIPQLLRIPEAEILDCVGLDAAMMLRFFTMSIKLFSACLIPGLFIILPINTYSTNDGRLFTGLDDVYDLDPSLPNSVPQQGTSLLYLFTQFIFTWIFSLLTIYASWRTYEGYIDVRRRYLLKRRKAIVNRTIMVIGLPSHLQSDRTLATFYESLGVGTVESAHVCRHVTKLKRLIEQRAYALRALELVYTEYYGNPSGRPDYDPDQIAADNDRTVEQIQQQQQHQHQQPEHPYQNLNGDRRNKRRPTVRLGWLGLFGKKVDKIDHQREIFATLDKAVQKMRMSRVFATTSIGFVTFEDTRSAQILAQTVNTQETLSCETFLAPEPRDVYWDNLNLPPSELDVRTVVINVIVFFLVFFWAGPVSIFSSFLNLDSLNKIFPGISRLAGKNALLKSLIQGFLPTVGVIIFLAVVPRILIALCRRQGIQSHSGIAQSLYNKYFTFILFNVVLVFTIVGTWAQAFNKVYHNVGELTLLLAVSLPRVAPFFVNYTILRGIGLFPLQLLQIADVFNLILQHFISKTPRDYAEARAPPQLSYGVIYANATLVFVVVLIYSCIRPMILIFGVIYFALGHLVFKYQLLYVYFHPNESAGQTWPMVYNRVTLGLLIFQLTMLGFFMLRHAYFFGVLLAPLPAGTAWFWYWTTNTYRWTAQYMPLELLRTTQETELSPEYSQQQQQHDLVSSASQQQGYRLSNNSLAALGSDVASPGAAGLDHITLDLTKAVAKDPKKSRRLNNVSLVVTTPGGSRRRLPKSVVDDDDYQAIPDRFTDYRQPPMTLYPGVLNSGMRRYCHPAIAGALPTLWLPLKKDDSINVANRRAMNSDEAGRRNSMTGSCSHRPSLTIPSRTLDQPRDYEEGDNLAGGGQDEEDLMDLTEEPESSSSTAVHIHGNEGEHRTTTGTMDGDFCESRYEDDDADDDNYEDALSDITGGPSPPDSPVLDDRPLPLPLPPLSGSFRRNPAVEGISDVYYHHPERRMSSASNTSAVRNSVLNGLATNSGSSNGGSGSYIAGPRSVPARGSRSNFLRDHSSPPYPQHHPPTSAPSRGS</sequence>
<accession>A0A9P6UP79</accession>
<evidence type="ECO:0008006" key="14">
    <source>
        <dbReference type="Google" id="ProtNLM"/>
    </source>
</evidence>
<organism evidence="12 13">
    <name type="scientific">Dissophora globulifera</name>
    <dbReference type="NCBI Taxonomy" id="979702"/>
    <lineage>
        <taxon>Eukaryota</taxon>
        <taxon>Fungi</taxon>
        <taxon>Fungi incertae sedis</taxon>
        <taxon>Mucoromycota</taxon>
        <taxon>Mortierellomycotina</taxon>
        <taxon>Mortierellomycetes</taxon>
        <taxon>Mortierellales</taxon>
        <taxon>Mortierellaceae</taxon>
        <taxon>Dissophora</taxon>
    </lineage>
</organism>
<dbReference type="InterPro" id="IPR045122">
    <property type="entry name" value="Csc1-like"/>
</dbReference>
<dbReference type="InterPro" id="IPR032880">
    <property type="entry name" value="CSC1/OSCA1-like_N"/>
</dbReference>
<dbReference type="Pfam" id="PF13967">
    <property type="entry name" value="RSN1_TM"/>
    <property type="match status" value="1"/>
</dbReference>
<evidence type="ECO:0000256" key="5">
    <source>
        <dbReference type="ARBA" id="ARBA00022989"/>
    </source>
</evidence>
<gene>
    <name evidence="12" type="ORF">BGZ99_008737</name>
</gene>
<dbReference type="PANTHER" id="PTHR13018:SF5">
    <property type="entry name" value="RE44586P"/>
    <property type="match status" value="1"/>
</dbReference>
<protein>
    <recommendedName>
        <fullName evidence="14">DUF221-domain-containing protein</fullName>
    </recommendedName>
</protein>
<feature type="transmembrane region" description="Helical" evidence="8">
    <location>
        <begin position="114"/>
        <end position="133"/>
    </location>
</feature>
<feature type="transmembrane region" description="Helical" evidence="8">
    <location>
        <begin position="35"/>
        <end position="58"/>
    </location>
</feature>
<feature type="transmembrane region" description="Helical" evidence="8">
    <location>
        <begin position="425"/>
        <end position="449"/>
    </location>
</feature>
<evidence type="ECO:0000256" key="4">
    <source>
        <dbReference type="ARBA" id="ARBA00022692"/>
    </source>
</evidence>
<comment type="subcellular location">
    <subcellularLocation>
        <location evidence="1">Membrane</location>
        <topology evidence="1">Multi-pass membrane protein</topology>
    </subcellularLocation>
</comment>
<comment type="similarity">
    <text evidence="2">Belongs to the CSC1 (TC 1.A.17) family.</text>
</comment>
<dbReference type="Pfam" id="PF02714">
    <property type="entry name" value="RSN1_7TM"/>
    <property type="match status" value="1"/>
</dbReference>
<dbReference type="Pfam" id="PF14703">
    <property type="entry name" value="PHM7_cyt"/>
    <property type="match status" value="1"/>
</dbReference>
<evidence type="ECO:0000259" key="10">
    <source>
        <dbReference type="Pfam" id="PF13967"/>
    </source>
</evidence>
<feature type="transmembrane region" description="Helical" evidence="8">
    <location>
        <begin position="674"/>
        <end position="693"/>
    </location>
</feature>
<evidence type="ECO:0000256" key="7">
    <source>
        <dbReference type="SAM" id="MobiDB-lite"/>
    </source>
</evidence>
<feature type="region of interest" description="Disordered" evidence="7">
    <location>
        <begin position="293"/>
        <end position="322"/>
    </location>
</feature>
<evidence type="ECO:0000256" key="2">
    <source>
        <dbReference type="ARBA" id="ARBA00007779"/>
    </source>
</evidence>
<feature type="transmembrane region" description="Helical" evidence="8">
    <location>
        <begin position="543"/>
        <end position="562"/>
    </location>
</feature>
<feature type="transmembrane region" description="Helical" evidence="8">
    <location>
        <begin position="518"/>
        <end position="537"/>
    </location>
</feature>
<dbReference type="AlphaFoldDB" id="A0A9P6UP79"/>
<dbReference type="EMBL" id="JAAAIP010000694">
    <property type="protein sequence ID" value="KAG0313577.1"/>
    <property type="molecule type" value="Genomic_DNA"/>
</dbReference>
<feature type="compositionally biased region" description="Polar residues" evidence="7">
    <location>
        <begin position="905"/>
        <end position="924"/>
    </location>
</feature>
<evidence type="ECO:0000259" key="9">
    <source>
        <dbReference type="Pfam" id="PF02714"/>
    </source>
</evidence>
<evidence type="ECO:0000313" key="13">
    <source>
        <dbReference type="Proteomes" id="UP000738325"/>
    </source>
</evidence>
<keyword evidence="5 8" id="KW-1133">Transmembrane helix</keyword>
<name>A0A9P6UP79_9FUNG</name>
<feature type="region of interest" description="Disordered" evidence="7">
    <location>
        <begin position="1068"/>
        <end position="1122"/>
    </location>
</feature>
<feature type="compositionally biased region" description="Acidic residues" evidence="7">
    <location>
        <begin position="986"/>
        <end position="1000"/>
    </location>
</feature>
<keyword evidence="3" id="KW-0813">Transport</keyword>
<dbReference type="Proteomes" id="UP000738325">
    <property type="component" value="Unassembled WGS sequence"/>
</dbReference>
<dbReference type="InterPro" id="IPR003864">
    <property type="entry name" value="CSC1/OSCA1-like_7TM"/>
</dbReference>
<feature type="transmembrane region" description="Helical" evidence="8">
    <location>
        <begin position="700"/>
        <end position="719"/>
    </location>
</feature>
<proteinExistence type="inferred from homology"/>
<feature type="transmembrane region" description="Helical" evidence="8">
    <location>
        <begin position="638"/>
        <end position="662"/>
    </location>
</feature>
<evidence type="ECO:0000259" key="11">
    <source>
        <dbReference type="Pfam" id="PF14703"/>
    </source>
</evidence>
<keyword evidence="13" id="KW-1185">Reference proteome</keyword>
<dbReference type="OrthoDB" id="1689567at2759"/>
<evidence type="ECO:0000256" key="1">
    <source>
        <dbReference type="ARBA" id="ARBA00004141"/>
    </source>
</evidence>
<feature type="transmembrane region" description="Helical" evidence="8">
    <location>
        <begin position="164"/>
        <end position="186"/>
    </location>
</feature>
<feature type="region of interest" description="Disordered" evidence="7">
    <location>
        <begin position="894"/>
        <end position="1036"/>
    </location>
</feature>
<feature type="domain" description="CSC1/OSCA1-like 7TM region" evidence="9">
    <location>
        <begin position="423"/>
        <end position="694"/>
    </location>
</feature>